<accession>X0XUI2</accession>
<gene>
    <name evidence="1" type="ORF">S01H1_65875</name>
</gene>
<reference evidence="1" key="1">
    <citation type="journal article" date="2014" name="Front. Microbiol.">
        <title>High frequency of phylogenetically diverse reductive dehalogenase-homologous genes in deep subseafloor sedimentary metagenomes.</title>
        <authorList>
            <person name="Kawai M."/>
            <person name="Futagami T."/>
            <person name="Toyoda A."/>
            <person name="Takaki Y."/>
            <person name="Nishi S."/>
            <person name="Hori S."/>
            <person name="Arai W."/>
            <person name="Tsubouchi T."/>
            <person name="Morono Y."/>
            <person name="Uchiyama I."/>
            <person name="Ito T."/>
            <person name="Fujiyama A."/>
            <person name="Inagaki F."/>
            <person name="Takami H."/>
        </authorList>
    </citation>
    <scope>NUCLEOTIDE SEQUENCE</scope>
    <source>
        <strain evidence="1">Expedition CK06-06</strain>
    </source>
</reference>
<dbReference type="EMBL" id="BARS01043518">
    <property type="protein sequence ID" value="GAG40283.1"/>
    <property type="molecule type" value="Genomic_DNA"/>
</dbReference>
<comment type="caution">
    <text evidence="1">The sequence shown here is derived from an EMBL/GenBank/DDBJ whole genome shotgun (WGS) entry which is preliminary data.</text>
</comment>
<evidence type="ECO:0000313" key="1">
    <source>
        <dbReference type="EMBL" id="GAG40283.1"/>
    </source>
</evidence>
<proteinExistence type="predicted"/>
<organism evidence="1">
    <name type="scientific">marine sediment metagenome</name>
    <dbReference type="NCBI Taxonomy" id="412755"/>
    <lineage>
        <taxon>unclassified sequences</taxon>
        <taxon>metagenomes</taxon>
        <taxon>ecological metagenomes</taxon>
    </lineage>
</organism>
<dbReference type="AlphaFoldDB" id="X0XUI2"/>
<protein>
    <submittedName>
        <fullName evidence="1">Uncharacterized protein</fullName>
    </submittedName>
</protein>
<name>X0XUI2_9ZZZZ</name>
<feature type="non-terminal residue" evidence="1">
    <location>
        <position position="187"/>
    </location>
</feature>
<sequence length="187" mass="20723">MGATMARPNALKWYDGPSLVDGSPIIGVVSGLQRPSRNIKTGDLFQTWIMPRDVKPNDAVKTGADRGVCADCLMRPELYKLLAADDPVRLLHPCYVKTFQGPRSVWQATHDKPVALVSELADAPNRRTGLRFGAWGDPASIPLLDWKILLRVMHASIDLMRSPGYTHQWETCDPAWANYVMASVHSS</sequence>